<dbReference type="InterPro" id="IPR036291">
    <property type="entry name" value="NAD(P)-bd_dom_sf"/>
</dbReference>
<reference evidence="3" key="1">
    <citation type="submission" date="2020-07" db="EMBL/GenBank/DDBJ databases">
        <title>Koleobacter methoxysyntrophicus gen. nov., sp. nov., a novel anaerobic bacterium isolated from deep subsurface oil field and proposal of Koleobacterales ord. nov. in the phylum Firmicutes.</title>
        <authorList>
            <person name="Sakamoto S."/>
            <person name="Tamaki H."/>
        </authorList>
    </citation>
    <scope>NUCLEOTIDE SEQUENCE</scope>
    <source>
        <strain evidence="3">NRmbB1</strain>
    </source>
</reference>
<dbReference type="RefSeq" id="WP_206708876.1">
    <property type="nucleotide sequence ID" value="NZ_CP059066.1"/>
</dbReference>
<sequence length="153" mass="16606">MILEKFSLKGKKALITGAARGLGQVMAVGLAEAGADVAGVSHSSDDTETKAKIENMGRKYFSIKADLKKMSEIKRVIKEAVKNLGHIDILVNNSGIIQRAPAEEFTEKDWDDVMDATAKAIFSLSQAAARHMIKRGKGKIINIASLLSFSYVR</sequence>
<dbReference type="PRINTS" id="PR00080">
    <property type="entry name" value="SDRFAMILY"/>
</dbReference>
<dbReference type="Pfam" id="PF00106">
    <property type="entry name" value="adh_short"/>
    <property type="match status" value="1"/>
</dbReference>
<dbReference type="Gene3D" id="3.40.50.720">
    <property type="entry name" value="NAD(P)-binding Rossmann-like Domain"/>
    <property type="match status" value="1"/>
</dbReference>
<protein>
    <submittedName>
        <fullName evidence="3">2-dehydro-3-deoxy-D-gluconate 5-dehydrogenase</fullName>
        <ecNumber evidence="3">1.1.1.127</ecNumber>
    </submittedName>
</protein>
<comment type="similarity">
    <text evidence="1">Belongs to the short-chain dehydrogenases/reductases (SDR) family.</text>
</comment>
<gene>
    <name evidence="3" type="primary">kduD</name>
    <name evidence="3" type="ORF">H0A61_01010</name>
</gene>
<accession>A0A8A0RLA3</accession>
<dbReference type="PANTHER" id="PTHR42879:SF2">
    <property type="entry name" value="3-OXOACYL-[ACYL-CARRIER-PROTEIN] REDUCTASE FABG"/>
    <property type="match status" value="1"/>
</dbReference>
<dbReference type="EC" id="1.1.1.127" evidence="3"/>
<dbReference type="KEGG" id="kme:H0A61_01010"/>
<evidence type="ECO:0000313" key="4">
    <source>
        <dbReference type="Proteomes" id="UP000662904"/>
    </source>
</evidence>
<evidence type="ECO:0000313" key="3">
    <source>
        <dbReference type="EMBL" id="QSQ08672.1"/>
    </source>
</evidence>
<organism evidence="3 4">
    <name type="scientific">Koleobacter methoxysyntrophicus</name>
    <dbReference type="NCBI Taxonomy" id="2751313"/>
    <lineage>
        <taxon>Bacteria</taxon>
        <taxon>Bacillati</taxon>
        <taxon>Bacillota</taxon>
        <taxon>Clostridia</taxon>
        <taxon>Koleobacterales</taxon>
        <taxon>Koleobacteraceae</taxon>
        <taxon>Koleobacter</taxon>
    </lineage>
</organism>
<dbReference type="EMBL" id="CP059066">
    <property type="protein sequence ID" value="QSQ08672.1"/>
    <property type="molecule type" value="Genomic_DNA"/>
</dbReference>
<proteinExistence type="inferred from homology"/>
<evidence type="ECO:0000256" key="2">
    <source>
        <dbReference type="ARBA" id="ARBA00023221"/>
    </source>
</evidence>
<dbReference type="SUPFAM" id="SSF51735">
    <property type="entry name" value="NAD(P)-binding Rossmann-fold domains"/>
    <property type="match status" value="1"/>
</dbReference>
<keyword evidence="2" id="KW-0443">Lipid metabolism</keyword>
<dbReference type="InterPro" id="IPR050259">
    <property type="entry name" value="SDR"/>
</dbReference>
<dbReference type="AlphaFoldDB" id="A0A8A0RLA3"/>
<dbReference type="PANTHER" id="PTHR42879">
    <property type="entry name" value="3-OXOACYL-(ACYL-CARRIER-PROTEIN) REDUCTASE"/>
    <property type="match status" value="1"/>
</dbReference>
<evidence type="ECO:0000256" key="1">
    <source>
        <dbReference type="ARBA" id="ARBA00006484"/>
    </source>
</evidence>
<dbReference type="Proteomes" id="UP000662904">
    <property type="component" value="Chromosome"/>
</dbReference>
<dbReference type="GO" id="GO:0008202">
    <property type="term" value="P:steroid metabolic process"/>
    <property type="evidence" value="ECO:0007669"/>
    <property type="project" value="UniProtKB-KW"/>
</dbReference>
<dbReference type="PRINTS" id="PR00081">
    <property type="entry name" value="GDHRDH"/>
</dbReference>
<keyword evidence="2" id="KW-0753">Steroid metabolism</keyword>
<keyword evidence="4" id="KW-1185">Reference proteome</keyword>
<keyword evidence="3" id="KW-0560">Oxidoreductase</keyword>
<dbReference type="GO" id="GO:0047001">
    <property type="term" value="F:2-dehydro-3-deoxy-D-gluconate 5-dehydrogenase activity"/>
    <property type="evidence" value="ECO:0007669"/>
    <property type="project" value="UniProtKB-EC"/>
</dbReference>
<name>A0A8A0RLA3_9FIRM</name>
<dbReference type="InterPro" id="IPR002347">
    <property type="entry name" value="SDR_fam"/>
</dbReference>